<name>A0A6P6PJA3_CARAU</name>
<sequence length="2440" mass="268304">MDYSFQDGDTIQPFSFLNELLRPTTTTLLPETTTGFSVTPSNLISGSAVVTSKLVFNSSSPVPSEALVLSAINTLRNSRESQLNESVKVVNVSYEKISETSYAVVITFNLVNISMPEDPENRGNTKQKVQGIINNALNYLLNEPGKTFFEPKSSNFASSSNQIEGSMDYSFQDGDTIQPVSFLNELLRPTTTTLLPETTTGFSVTPSNLISGSAVVTSKLVFNSSSPVPSEALVLSAINTLRNSRESQLNESVKVVNVSYEKISETSYAVVITFNLVNISMPEDPDNRGNTKQKVQDNINNALNYLLNEPGKTFFEPKSSNFRSSSNQIEGSMDYSFQDGDTIQPFSFLNELLRPTTTTLLPETTTGFSVTPSNLISGSAVVTSKLVFNSSSPVPSEALVLSAINTLRNSRESQLNESVKVVNVSYEKISETSYAVVITFNLVNISMPEDPENRGNTKQKVQGIINNALNYLLNEPGKTFFEPKSSNFASSSNQIEGSMDYSFQDGDTIQPFSFLNELRRPTTTTLLPETTTGFSVTPSNLISGSAVVTSKLVFNSSSPVPSEALVLSAINTLRNSRESQLNESVKVVNVSYEKISETSYAVVITFNLVNISMPEDPENRGNTKQKVQGIINNALNYLLNEPGKTFFEPKSSNFTSSSNQIEGSMDYSFQDGDTIQPVSFLNELLRPTTTTLLPETTTGFSVTPSNLISGSAVVTSKLVFNSSSPVPSEALVLSAINTLRNSRESQLNESVKVVNVSYEKISETSYAVVITFNLVNISMPEDPDNRGNTKQQVQDNINNALNYLLNEPGKTFFEPKSSNFRSSSNQIEGSMDYSFQDGDTIQPFSFLNELLRPTTTTLLPETTTGFSVTPSNLISGSAVVTSKLVFNSSSPVPSEALVLSAINTLRNSRESQLNESVKVVNVSYEKISETSYAVVITFNLVNISMPEDPENRGNTKQKVQGIINNALNYLLNEPGKTFFEPKSSNFRSSSNQIEGSMDYSFQDGDTIQPFSFLNELRRPTTTTLLPETTTGFSVTPSNLISGSAVVTSKLVFNSSSPVPSEALVLSAINTLRNSRESQLNESVKVVNVSYEKISETSYAVVITFNLVNISMPEDPDNRGNTKQKVQDNINNALNYLLNEPGKTFFEPKSSNFRSSSNQIEGSMDYSFQDGDTIQPFSFLNELLRPTTTTLLPETTTGFSVTPSNLISGSAVVTSKLVFNSSSPVPSEALVLSAINTLRNSRESQLNESVKVVNVSYEKISETSYAVVITFNLVNISMPEDPENRGNTKQQVQDNINNALNYLLNEPGKTFFEPKSSNFTSSSNQIEGSMDYSFQDGDTIQPVSFLNELRRPTTTTLLPETTTGFSVTPSNLISGSAVVTSKLVFNSSSPVPSEALVLSAINTLRNSRESQLNESVKVVNVSYEKISETSYAVVITFNLVNISMPEDPDNRGNTKQQVQDNINNALNYLLNEPGKTFFEPKSSNFRSSSNQIEGSMDYSFQDGDTIQPVSFLNELLRPTTTTLLPETTTGFSVTPSNLISGSAVVTSKLVFNSSSPVPSEALVLSAINTLRNSRESQLNESVKVVNVSYEKISETSYAVVITFNLVNISMPEDPENRGNTKQKVQGIINNALNYLLNEPGKTFFEPKSSNFRSSSNQIEGSMDYSFQDGDAIQPFSFLNLLRRPTTTTLLPETTTGFSVTPSNLISGSAVVTSKLVFNSSSPVPSEALVLSAINTLRNSRESQLNESVKVVNVSYEKISESSYAVIFKFNMSDINMPRDSGLRDNIYLQVQDTINKALNTLLNEPNSPALKPTPSNFRSTLNKIEGSMEYNFQNTDVIKPVSFLQTLSSLTVLTTASTLTTSITSPPTLFGKAYIKILLVFHTLGPVPSKDYILNVANSLLNPRYKTKVDITPTQSTSFVDIIYEKLNETSYALTFEFEISNISMSEKRELRNETYTSIKRTMNTLLGNILNDPSASQFDLQNVKFDDNSTVINASVQYVYSQSDLNINSTFVKEIFSAKEVLTTASTLTTSITSPPTLFGKAYIKILLVFHTLGPVPSKDYILKLANIKLSPRYKTRVDTIPTQSTSLVDIGYEKLNETSYALTFEFEISNISMSEKRELRNETYTSIKKTINTLLVDILNDPSASQFDLQNVKFDDNSTVINASVQYVYSQSDLNTNSIYFSAKEVLTTASTLTTSITSPPTLFGKVIIYITLLFKTKGTIPSEGNVVNVANGLLTGMKLRVKRSITAKDLAELVNFVNVTYTKINDNSFSLNFGFEISNISMSEKIEFRNETYTVIQDYINKFVSTILNRTTTTNFNFNQIVFKGNSTVIEANVQYVFTDSDIGTFGLVSTLLGPTVTAAPTTYYPTVLTTAMLNNSTNAAWIVAIIVPCAIVIGLVPCWILLCCLLCGCCGAIRRRWHRRRSYNVQYAQYAPRNSIF</sequence>
<protein>
    <submittedName>
        <fullName evidence="3">Uncharacterized protein LOC113100281</fullName>
    </submittedName>
</protein>
<dbReference type="OrthoDB" id="8941791at2759"/>
<keyword evidence="1" id="KW-0812">Transmembrane</keyword>
<organism evidence="2 3">
    <name type="scientific">Carassius auratus</name>
    <name type="common">Goldfish</name>
    <dbReference type="NCBI Taxonomy" id="7957"/>
    <lineage>
        <taxon>Eukaryota</taxon>
        <taxon>Metazoa</taxon>
        <taxon>Chordata</taxon>
        <taxon>Craniata</taxon>
        <taxon>Vertebrata</taxon>
        <taxon>Euteleostomi</taxon>
        <taxon>Actinopterygii</taxon>
        <taxon>Neopterygii</taxon>
        <taxon>Teleostei</taxon>
        <taxon>Ostariophysi</taxon>
        <taxon>Cypriniformes</taxon>
        <taxon>Cyprinidae</taxon>
        <taxon>Cyprininae</taxon>
        <taxon>Carassius</taxon>
    </lineage>
</organism>
<keyword evidence="1" id="KW-0472">Membrane</keyword>
<accession>A0A6P6PJA3</accession>
<keyword evidence="2" id="KW-1185">Reference proteome</keyword>
<proteinExistence type="predicted"/>
<dbReference type="RefSeq" id="XP_026120847.1">
    <property type="nucleotide sequence ID" value="XM_026265062.1"/>
</dbReference>
<dbReference type="GeneID" id="113100281"/>
<keyword evidence="1" id="KW-1133">Transmembrane helix</keyword>
<evidence type="ECO:0000313" key="3">
    <source>
        <dbReference type="RefSeq" id="XP_026120847.1"/>
    </source>
</evidence>
<evidence type="ECO:0000256" key="1">
    <source>
        <dbReference type="SAM" id="Phobius"/>
    </source>
</evidence>
<feature type="transmembrane region" description="Helical" evidence="1">
    <location>
        <begin position="2383"/>
        <end position="2416"/>
    </location>
</feature>
<dbReference type="KEGG" id="caua:113100281"/>
<evidence type="ECO:0000313" key="2">
    <source>
        <dbReference type="Proteomes" id="UP000515129"/>
    </source>
</evidence>
<dbReference type="Proteomes" id="UP000515129">
    <property type="component" value="Unplaced"/>
</dbReference>
<gene>
    <name evidence="3" type="primary">LOC113100281</name>
</gene>
<reference evidence="3" key="1">
    <citation type="submission" date="2025-08" db="UniProtKB">
        <authorList>
            <consortium name="RefSeq"/>
        </authorList>
    </citation>
    <scope>IDENTIFICATION</scope>
    <source>
        <strain evidence="3">Wakin</strain>
        <tissue evidence="3">Muscle</tissue>
    </source>
</reference>